<dbReference type="Proteomes" id="UP001283341">
    <property type="component" value="Unassembled WGS sequence"/>
</dbReference>
<proteinExistence type="predicted"/>
<protein>
    <submittedName>
        <fullName evidence="1">Uncharacterized protein</fullName>
    </submittedName>
</protein>
<dbReference type="AlphaFoldDB" id="A0AAE0M369"/>
<sequence length="235" mass="26782">MLLAGLATACCSYPTKSLVSHTIDYQCLHTTTITITPYGDNCIAHLPKTKFWIINLPKMSYDLRNPQISAATRISGTEGTQQIRQRQDIISRGAFESVCINVTRKSRHGVCFDSIKHPLSNQNQVKWAQRYACQNKKKVEFINSKVSFSQYHAAATIKPHTHYILHVFTSLWSQNPNSMLRKTNNKKTPSIFSFLLISSARAIKKLYTSWVFSTPHRLEPSLVCVCKERGEELYI</sequence>
<keyword evidence="2" id="KW-1185">Reference proteome</keyword>
<gene>
    <name evidence="1" type="ORF">B0H66DRAFT_287275</name>
</gene>
<comment type="caution">
    <text evidence="1">The sequence shown here is derived from an EMBL/GenBank/DDBJ whole genome shotgun (WGS) entry which is preliminary data.</text>
</comment>
<name>A0AAE0M369_9PEZI</name>
<evidence type="ECO:0000313" key="1">
    <source>
        <dbReference type="EMBL" id="KAK3316249.1"/>
    </source>
</evidence>
<accession>A0AAE0M369</accession>
<organism evidence="1 2">
    <name type="scientific">Apodospora peruviana</name>
    <dbReference type="NCBI Taxonomy" id="516989"/>
    <lineage>
        <taxon>Eukaryota</taxon>
        <taxon>Fungi</taxon>
        <taxon>Dikarya</taxon>
        <taxon>Ascomycota</taxon>
        <taxon>Pezizomycotina</taxon>
        <taxon>Sordariomycetes</taxon>
        <taxon>Sordariomycetidae</taxon>
        <taxon>Sordariales</taxon>
        <taxon>Lasiosphaeriaceae</taxon>
        <taxon>Apodospora</taxon>
    </lineage>
</organism>
<evidence type="ECO:0000313" key="2">
    <source>
        <dbReference type="Proteomes" id="UP001283341"/>
    </source>
</evidence>
<dbReference type="EMBL" id="JAUEDM010000005">
    <property type="protein sequence ID" value="KAK3316249.1"/>
    <property type="molecule type" value="Genomic_DNA"/>
</dbReference>
<reference evidence="1" key="2">
    <citation type="submission" date="2023-06" db="EMBL/GenBank/DDBJ databases">
        <authorList>
            <consortium name="Lawrence Berkeley National Laboratory"/>
            <person name="Haridas S."/>
            <person name="Hensen N."/>
            <person name="Bonometti L."/>
            <person name="Westerberg I."/>
            <person name="Brannstrom I.O."/>
            <person name="Guillou S."/>
            <person name="Cros-Aarteil S."/>
            <person name="Calhoun S."/>
            <person name="Kuo A."/>
            <person name="Mondo S."/>
            <person name="Pangilinan J."/>
            <person name="Riley R."/>
            <person name="Labutti K."/>
            <person name="Andreopoulos B."/>
            <person name="Lipzen A."/>
            <person name="Chen C."/>
            <person name="Yanf M."/>
            <person name="Daum C."/>
            <person name="Ng V."/>
            <person name="Clum A."/>
            <person name="Steindorff A."/>
            <person name="Ohm R."/>
            <person name="Martin F."/>
            <person name="Silar P."/>
            <person name="Natvig D."/>
            <person name="Lalanne C."/>
            <person name="Gautier V."/>
            <person name="Ament-Velasquez S.L."/>
            <person name="Kruys A."/>
            <person name="Hutchinson M.I."/>
            <person name="Powell A.J."/>
            <person name="Barry K."/>
            <person name="Miller A.N."/>
            <person name="Grigoriev I.V."/>
            <person name="Debuchy R."/>
            <person name="Gladieux P."/>
            <person name="Thoren M.H."/>
            <person name="Johannesson H."/>
        </authorList>
    </citation>
    <scope>NUCLEOTIDE SEQUENCE</scope>
    <source>
        <strain evidence="1">CBS 118394</strain>
    </source>
</reference>
<reference evidence="1" key="1">
    <citation type="journal article" date="2023" name="Mol. Phylogenet. Evol.">
        <title>Genome-scale phylogeny and comparative genomics of the fungal order Sordariales.</title>
        <authorList>
            <person name="Hensen N."/>
            <person name="Bonometti L."/>
            <person name="Westerberg I."/>
            <person name="Brannstrom I.O."/>
            <person name="Guillou S."/>
            <person name="Cros-Aarteil S."/>
            <person name="Calhoun S."/>
            <person name="Haridas S."/>
            <person name="Kuo A."/>
            <person name="Mondo S."/>
            <person name="Pangilinan J."/>
            <person name="Riley R."/>
            <person name="LaButti K."/>
            <person name="Andreopoulos B."/>
            <person name="Lipzen A."/>
            <person name="Chen C."/>
            <person name="Yan M."/>
            <person name="Daum C."/>
            <person name="Ng V."/>
            <person name="Clum A."/>
            <person name="Steindorff A."/>
            <person name="Ohm R.A."/>
            <person name="Martin F."/>
            <person name="Silar P."/>
            <person name="Natvig D.O."/>
            <person name="Lalanne C."/>
            <person name="Gautier V."/>
            <person name="Ament-Velasquez S.L."/>
            <person name="Kruys A."/>
            <person name="Hutchinson M.I."/>
            <person name="Powell A.J."/>
            <person name="Barry K."/>
            <person name="Miller A.N."/>
            <person name="Grigoriev I.V."/>
            <person name="Debuchy R."/>
            <person name="Gladieux P."/>
            <person name="Hiltunen Thoren M."/>
            <person name="Johannesson H."/>
        </authorList>
    </citation>
    <scope>NUCLEOTIDE SEQUENCE</scope>
    <source>
        <strain evidence="1">CBS 118394</strain>
    </source>
</reference>